<reference evidence="1" key="1">
    <citation type="submission" date="2019-08" db="EMBL/GenBank/DDBJ databases">
        <authorList>
            <person name="Kucharzyk K."/>
            <person name="Murdoch R.W."/>
            <person name="Higgins S."/>
            <person name="Loffler F."/>
        </authorList>
    </citation>
    <scope>NUCLEOTIDE SEQUENCE</scope>
</reference>
<organism evidence="1">
    <name type="scientific">bioreactor metagenome</name>
    <dbReference type="NCBI Taxonomy" id="1076179"/>
    <lineage>
        <taxon>unclassified sequences</taxon>
        <taxon>metagenomes</taxon>
        <taxon>ecological metagenomes</taxon>
    </lineage>
</organism>
<protein>
    <submittedName>
        <fullName evidence="1">Uncharacterized protein</fullName>
    </submittedName>
</protein>
<gene>
    <name evidence="1" type="ORF">SDC9_188145</name>
</gene>
<dbReference type="AlphaFoldDB" id="A0A645HNS1"/>
<proteinExistence type="predicted"/>
<name>A0A645HNS1_9ZZZZ</name>
<comment type="caution">
    <text evidence="1">The sequence shown here is derived from an EMBL/GenBank/DDBJ whole genome shotgun (WGS) entry which is preliminary data.</text>
</comment>
<dbReference type="EMBL" id="VSSQ01097138">
    <property type="protein sequence ID" value="MPN40607.1"/>
    <property type="molecule type" value="Genomic_DNA"/>
</dbReference>
<accession>A0A645HNS1</accession>
<sequence length="202" mass="21275">MRSLRAYCAFLSLRPGSASGTCRTGRTDQRDCCGPGPCGFRSEELAGGCVEIEVSVHALGSFRSYGAVEDGLAIGTAGSRGTGITLRTLRSLRAHGTNCTLLSLGSLRPHSTYWSGFALRSLRTGCAGGTNRPLWSLRPSGASGTCRPGFTLRSLWTGEADFRIPVQDVRGLDSRRSAGIKDRIGFCIRTGGEGAGDIGCSH</sequence>
<evidence type="ECO:0000313" key="1">
    <source>
        <dbReference type="EMBL" id="MPN40607.1"/>
    </source>
</evidence>